<dbReference type="GO" id="GO:0005829">
    <property type="term" value="C:cytosol"/>
    <property type="evidence" value="ECO:0007669"/>
    <property type="project" value="TreeGrafter"/>
</dbReference>
<dbReference type="Gene3D" id="3.40.30.10">
    <property type="entry name" value="Glutaredoxin"/>
    <property type="match status" value="1"/>
</dbReference>
<dbReference type="PANTHER" id="PTHR12452:SF0">
    <property type="entry name" value="THIOREDOXIN DOMAIN-CONTAINING PROTEIN 17"/>
    <property type="match status" value="1"/>
</dbReference>
<dbReference type="InterPro" id="IPR010357">
    <property type="entry name" value="TXNDC17_dom"/>
</dbReference>
<reference evidence="5" key="1">
    <citation type="submission" date="2017-01" db="EMBL/GenBank/DDBJ databases">
        <title>Comparative genomics of anhydrobiosis in the tardigrade Hypsibius dujardini.</title>
        <authorList>
            <person name="Yoshida Y."/>
            <person name="Koutsovoulos G."/>
            <person name="Laetsch D."/>
            <person name="Stevens L."/>
            <person name="Kumar S."/>
            <person name="Horikawa D."/>
            <person name="Ishino K."/>
            <person name="Komine S."/>
            <person name="Tomita M."/>
            <person name="Blaxter M."/>
            <person name="Arakawa K."/>
        </authorList>
    </citation>
    <scope>NUCLEOTIDE SEQUENCE [LARGE SCALE GENOMIC DNA]</scope>
    <source>
        <strain evidence="5">Z151</strain>
    </source>
</reference>
<evidence type="ECO:0000259" key="3">
    <source>
        <dbReference type="Pfam" id="PF06110"/>
    </source>
</evidence>
<dbReference type="SUPFAM" id="SSF52833">
    <property type="entry name" value="Thioredoxin-like"/>
    <property type="match status" value="1"/>
</dbReference>
<dbReference type="PANTHER" id="PTHR12452">
    <property type="entry name" value="42-9-9 PROTEIN-RELATED"/>
    <property type="match status" value="1"/>
</dbReference>
<dbReference type="AlphaFoldDB" id="A0A1W0WTN2"/>
<proteinExistence type="inferred from homology"/>
<evidence type="ECO:0000256" key="2">
    <source>
        <dbReference type="ARBA" id="ARBA00016949"/>
    </source>
</evidence>
<organism evidence="4 5">
    <name type="scientific">Hypsibius exemplaris</name>
    <name type="common">Freshwater tardigrade</name>
    <dbReference type="NCBI Taxonomy" id="2072580"/>
    <lineage>
        <taxon>Eukaryota</taxon>
        <taxon>Metazoa</taxon>
        <taxon>Ecdysozoa</taxon>
        <taxon>Tardigrada</taxon>
        <taxon>Eutardigrada</taxon>
        <taxon>Parachela</taxon>
        <taxon>Hypsibioidea</taxon>
        <taxon>Hypsibiidae</taxon>
        <taxon>Hypsibius</taxon>
    </lineage>
</organism>
<dbReference type="InterPro" id="IPR045108">
    <property type="entry name" value="TXNDC17-like"/>
</dbReference>
<protein>
    <recommendedName>
        <fullName evidence="2">Thioredoxin domain-containing protein 17</fullName>
    </recommendedName>
</protein>
<name>A0A1W0WTN2_HYPEX</name>
<sequence>MAKIHNVSSWAEYTAAAEECQVRVPKYFSYFYGNEDPTTKKSWCPDCVASDPVVSAALKQAPADMEVIRVAVGERAAWKDQGNNYRKELHIKGIPTLVRFVDGKEVARLEDSECAAREKVDSFFKN</sequence>
<evidence type="ECO:0000313" key="5">
    <source>
        <dbReference type="Proteomes" id="UP000192578"/>
    </source>
</evidence>
<dbReference type="Proteomes" id="UP000192578">
    <property type="component" value="Unassembled WGS sequence"/>
</dbReference>
<dbReference type="EMBL" id="MTYJ01000048">
    <property type="protein sequence ID" value="OQV18564.1"/>
    <property type="molecule type" value="Genomic_DNA"/>
</dbReference>
<accession>A0A1W0WTN2</accession>
<dbReference type="InterPro" id="IPR036249">
    <property type="entry name" value="Thioredoxin-like_sf"/>
</dbReference>
<comment type="caution">
    <text evidence="4">The sequence shown here is derived from an EMBL/GenBank/DDBJ whole genome shotgun (WGS) entry which is preliminary data.</text>
</comment>
<gene>
    <name evidence="4" type="ORF">BV898_07390</name>
</gene>
<feature type="domain" description="Thioredoxin" evidence="3">
    <location>
        <begin position="9"/>
        <end position="125"/>
    </location>
</feature>
<keyword evidence="5" id="KW-1185">Reference proteome</keyword>
<dbReference type="OrthoDB" id="78947at2759"/>
<dbReference type="Pfam" id="PF06110">
    <property type="entry name" value="TXD17-like_Trx"/>
    <property type="match status" value="1"/>
</dbReference>
<evidence type="ECO:0000256" key="1">
    <source>
        <dbReference type="ARBA" id="ARBA00008987"/>
    </source>
</evidence>
<comment type="similarity">
    <text evidence="1">Belongs to the thioredoxin family.</text>
</comment>
<evidence type="ECO:0000313" key="4">
    <source>
        <dbReference type="EMBL" id="OQV18564.1"/>
    </source>
</evidence>
<dbReference type="GO" id="GO:0047134">
    <property type="term" value="F:protein-disulfide reductase [NAD(P)H] activity"/>
    <property type="evidence" value="ECO:0007669"/>
    <property type="project" value="InterPro"/>
</dbReference>